<name>A0AAN6THW3_9PEZI</name>
<evidence type="ECO:0000313" key="3">
    <source>
        <dbReference type="Proteomes" id="UP001302812"/>
    </source>
</evidence>
<dbReference type="EMBL" id="MU853336">
    <property type="protein sequence ID" value="KAK4114782.1"/>
    <property type="molecule type" value="Genomic_DNA"/>
</dbReference>
<dbReference type="GeneID" id="89935334"/>
<protein>
    <submittedName>
        <fullName evidence="2">Uncharacterized protein</fullName>
    </submittedName>
</protein>
<dbReference type="Proteomes" id="UP001302812">
    <property type="component" value="Unassembled WGS sequence"/>
</dbReference>
<gene>
    <name evidence="2" type="ORF">N656DRAFT_704793</name>
</gene>
<reference evidence="2" key="2">
    <citation type="submission" date="2023-05" db="EMBL/GenBank/DDBJ databases">
        <authorList>
            <consortium name="Lawrence Berkeley National Laboratory"/>
            <person name="Steindorff A."/>
            <person name="Hensen N."/>
            <person name="Bonometti L."/>
            <person name="Westerberg I."/>
            <person name="Brannstrom I.O."/>
            <person name="Guillou S."/>
            <person name="Cros-Aarteil S."/>
            <person name="Calhoun S."/>
            <person name="Haridas S."/>
            <person name="Kuo A."/>
            <person name="Mondo S."/>
            <person name="Pangilinan J."/>
            <person name="Riley R."/>
            <person name="Labutti K."/>
            <person name="Andreopoulos B."/>
            <person name="Lipzen A."/>
            <person name="Chen C."/>
            <person name="Yanf M."/>
            <person name="Daum C."/>
            <person name="Ng V."/>
            <person name="Clum A."/>
            <person name="Ohm R."/>
            <person name="Martin F."/>
            <person name="Silar P."/>
            <person name="Natvig D."/>
            <person name="Lalanne C."/>
            <person name="Gautier V."/>
            <person name="Ament-Velasquez S.L."/>
            <person name="Kruys A."/>
            <person name="Hutchinson M.I."/>
            <person name="Powell A.J."/>
            <person name="Barry K."/>
            <person name="Miller A.N."/>
            <person name="Grigoriev I.V."/>
            <person name="Debuchy R."/>
            <person name="Gladieux P."/>
            <person name="Thoren M.H."/>
            <person name="Johannesson H."/>
        </authorList>
    </citation>
    <scope>NUCLEOTIDE SEQUENCE</scope>
    <source>
        <strain evidence="2">CBS 508.74</strain>
    </source>
</reference>
<keyword evidence="1" id="KW-0732">Signal</keyword>
<comment type="caution">
    <text evidence="2">The sequence shown here is derived from an EMBL/GenBank/DDBJ whole genome shotgun (WGS) entry which is preliminary data.</text>
</comment>
<sequence>MPFQLSLVDVSAVVLLLLCSLLLNHGESSAVQGPSVCTSYDHANPLAESFPNNATGVLNATLAIIPISLETVRRIIPPQYGILEGAYRALVPNFPKGMYPVLVQAAHDHDVQFRAYGITIDDFSRVGFEFPFLDLLGDGHSSFRWAPAQLISAANSIALEGSRAYGTVVSPAEYEPLCDAYRSLPNGATYFRGSSLTSPEFIELEMARLPGLSSSPYPLELFKNITNQPTFANATSCDNMIRLFNTTMSVGQHAPLAVRGRVKALTFPFEESEREWKEVYGVQVATPFIENNYLDCRTVAGYSGTGGPGDSSIPDANYNNELR</sequence>
<reference evidence="2" key="1">
    <citation type="journal article" date="2023" name="Mol. Phylogenet. Evol.">
        <title>Genome-scale phylogeny and comparative genomics of the fungal order Sordariales.</title>
        <authorList>
            <person name="Hensen N."/>
            <person name="Bonometti L."/>
            <person name="Westerberg I."/>
            <person name="Brannstrom I.O."/>
            <person name="Guillou S."/>
            <person name="Cros-Aarteil S."/>
            <person name="Calhoun S."/>
            <person name="Haridas S."/>
            <person name="Kuo A."/>
            <person name="Mondo S."/>
            <person name="Pangilinan J."/>
            <person name="Riley R."/>
            <person name="LaButti K."/>
            <person name="Andreopoulos B."/>
            <person name="Lipzen A."/>
            <person name="Chen C."/>
            <person name="Yan M."/>
            <person name="Daum C."/>
            <person name="Ng V."/>
            <person name="Clum A."/>
            <person name="Steindorff A."/>
            <person name="Ohm R.A."/>
            <person name="Martin F."/>
            <person name="Silar P."/>
            <person name="Natvig D.O."/>
            <person name="Lalanne C."/>
            <person name="Gautier V."/>
            <person name="Ament-Velasquez S.L."/>
            <person name="Kruys A."/>
            <person name="Hutchinson M.I."/>
            <person name="Powell A.J."/>
            <person name="Barry K."/>
            <person name="Miller A.N."/>
            <person name="Grigoriev I.V."/>
            <person name="Debuchy R."/>
            <person name="Gladieux P."/>
            <person name="Hiltunen Thoren M."/>
            <person name="Johannesson H."/>
        </authorList>
    </citation>
    <scope>NUCLEOTIDE SEQUENCE</scope>
    <source>
        <strain evidence="2">CBS 508.74</strain>
    </source>
</reference>
<evidence type="ECO:0000313" key="2">
    <source>
        <dbReference type="EMBL" id="KAK4114782.1"/>
    </source>
</evidence>
<dbReference type="AlphaFoldDB" id="A0AAN6THW3"/>
<proteinExistence type="predicted"/>
<feature type="chain" id="PRO_5042950889" evidence="1">
    <location>
        <begin position="31"/>
        <end position="323"/>
    </location>
</feature>
<dbReference type="RefSeq" id="XP_064672352.1">
    <property type="nucleotide sequence ID" value="XM_064811209.1"/>
</dbReference>
<evidence type="ECO:0000256" key="1">
    <source>
        <dbReference type="SAM" id="SignalP"/>
    </source>
</evidence>
<accession>A0AAN6THW3</accession>
<feature type="signal peptide" evidence="1">
    <location>
        <begin position="1"/>
        <end position="30"/>
    </location>
</feature>
<organism evidence="2 3">
    <name type="scientific">Canariomyces notabilis</name>
    <dbReference type="NCBI Taxonomy" id="2074819"/>
    <lineage>
        <taxon>Eukaryota</taxon>
        <taxon>Fungi</taxon>
        <taxon>Dikarya</taxon>
        <taxon>Ascomycota</taxon>
        <taxon>Pezizomycotina</taxon>
        <taxon>Sordariomycetes</taxon>
        <taxon>Sordariomycetidae</taxon>
        <taxon>Sordariales</taxon>
        <taxon>Chaetomiaceae</taxon>
        <taxon>Canariomyces</taxon>
    </lineage>
</organism>
<keyword evidence="3" id="KW-1185">Reference proteome</keyword>